<dbReference type="OrthoDB" id="1658at2759"/>
<evidence type="ECO:0000256" key="5">
    <source>
        <dbReference type="ARBA" id="ARBA00022679"/>
    </source>
</evidence>
<proteinExistence type="inferred from homology"/>
<gene>
    <name evidence="11" type="ORF">J437_LFUL017992</name>
</gene>
<dbReference type="EC" id="2.5.1.60" evidence="2 9"/>
<evidence type="ECO:0000256" key="6">
    <source>
        <dbReference type="ARBA" id="ARBA00022737"/>
    </source>
</evidence>
<evidence type="ECO:0000256" key="10">
    <source>
        <dbReference type="SAM" id="MobiDB-lite"/>
    </source>
</evidence>
<dbReference type="Pfam" id="PF01239">
    <property type="entry name" value="PPTA"/>
    <property type="match status" value="2"/>
</dbReference>
<keyword evidence="6" id="KW-0677">Repeat</keyword>
<evidence type="ECO:0000256" key="9">
    <source>
        <dbReference type="RuleBase" id="RU367120"/>
    </source>
</evidence>
<dbReference type="GO" id="GO:0005968">
    <property type="term" value="C:Rab-protein geranylgeranyltransferase complex"/>
    <property type="evidence" value="ECO:0007669"/>
    <property type="project" value="TreeGrafter"/>
</dbReference>
<evidence type="ECO:0000313" key="12">
    <source>
        <dbReference type="Proteomes" id="UP000792457"/>
    </source>
</evidence>
<dbReference type="Proteomes" id="UP000792457">
    <property type="component" value="Unassembled WGS sequence"/>
</dbReference>
<dbReference type="Gene3D" id="1.25.40.120">
    <property type="entry name" value="Protein prenylyltransferase"/>
    <property type="match status" value="1"/>
</dbReference>
<feature type="region of interest" description="Disordered" evidence="10">
    <location>
        <begin position="1"/>
        <end position="20"/>
    </location>
</feature>
<comment type="catalytic activity">
    <reaction evidence="8 9">
        <text>geranylgeranyl diphosphate + L-cysteinyl-[protein] = S-geranylgeranyl-L-cysteinyl-[protein] + diphosphate</text>
        <dbReference type="Rhea" id="RHEA:21240"/>
        <dbReference type="Rhea" id="RHEA-COMP:10131"/>
        <dbReference type="Rhea" id="RHEA-COMP:11537"/>
        <dbReference type="ChEBI" id="CHEBI:29950"/>
        <dbReference type="ChEBI" id="CHEBI:33019"/>
        <dbReference type="ChEBI" id="CHEBI:57533"/>
        <dbReference type="ChEBI" id="CHEBI:86021"/>
        <dbReference type="EC" id="2.5.1.60"/>
    </reaction>
</comment>
<evidence type="ECO:0000256" key="2">
    <source>
        <dbReference type="ARBA" id="ARBA00012656"/>
    </source>
</evidence>
<evidence type="ECO:0000256" key="4">
    <source>
        <dbReference type="ARBA" id="ARBA00022602"/>
    </source>
</evidence>
<dbReference type="InterPro" id="IPR002088">
    <property type="entry name" value="Prenyl_trans_a"/>
</dbReference>
<reference evidence="11" key="1">
    <citation type="submission" date="2013-04" db="EMBL/GenBank/DDBJ databases">
        <authorList>
            <person name="Qu J."/>
            <person name="Murali S.C."/>
            <person name="Bandaranaike D."/>
            <person name="Bellair M."/>
            <person name="Blankenburg K."/>
            <person name="Chao H."/>
            <person name="Dinh H."/>
            <person name="Doddapaneni H."/>
            <person name="Downs B."/>
            <person name="Dugan-Rocha S."/>
            <person name="Elkadiri S."/>
            <person name="Gnanaolivu R.D."/>
            <person name="Hernandez B."/>
            <person name="Javaid M."/>
            <person name="Jayaseelan J.C."/>
            <person name="Lee S."/>
            <person name="Li M."/>
            <person name="Ming W."/>
            <person name="Munidasa M."/>
            <person name="Muniz J."/>
            <person name="Nguyen L."/>
            <person name="Ongeri F."/>
            <person name="Osuji N."/>
            <person name="Pu L.-L."/>
            <person name="Puazo M."/>
            <person name="Qu C."/>
            <person name="Quiroz J."/>
            <person name="Raj R."/>
            <person name="Weissenberger G."/>
            <person name="Xin Y."/>
            <person name="Zou X."/>
            <person name="Han Y."/>
            <person name="Richards S."/>
            <person name="Worley K."/>
            <person name="Muzny D."/>
            <person name="Gibbs R."/>
        </authorList>
    </citation>
    <scope>NUCLEOTIDE SEQUENCE</scope>
    <source>
        <strain evidence="11">Sampled in the wild</strain>
    </source>
</reference>
<evidence type="ECO:0000313" key="11">
    <source>
        <dbReference type="EMBL" id="KAG8239173.1"/>
    </source>
</evidence>
<reference evidence="11" key="2">
    <citation type="submission" date="2017-10" db="EMBL/GenBank/DDBJ databases">
        <title>Ladona fulva Genome sequencing and assembly.</title>
        <authorList>
            <person name="Murali S."/>
            <person name="Richards S."/>
            <person name="Bandaranaike D."/>
            <person name="Bellair M."/>
            <person name="Blankenburg K."/>
            <person name="Chao H."/>
            <person name="Dinh H."/>
            <person name="Doddapaneni H."/>
            <person name="Dugan-Rocha S."/>
            <person name="Elkadiri S."/>
            <person name="Gnanaolivu R."/>
            <person name="Hernandez B."/>
            <person name="Skinner E."/>
            <person name="Javaid M."/>
            <person name="Lee S."/>
            <person name="Li M."/>
            <person name="Ming W."/>
            <person name="Munidasa M."/>
            <person name="Muniz J."/>
            <person name="Nguyen L."/>
            <person name="Hughes D."/>
            <person name="Osuji N."/>
            <person name="Pu L.-L."/>
            <person name="Puazo M."/>
            <person name="Qu C."/>
            <person name="Quiroz J."/>
            <person name="Raj R."/>
            <person name="Weissenberger G."/>
            <person name="Xin Y."/>
            <person name="Zou X."/>
            <person name="Han Y."/>
            <person name="Worley K."/>
            <person name="Muzny D."/>
            <person name="Gibbs R."/>
        </authorList>
    </citation>
    <scope>NUCLEOTIDE SEQUENCE</scope>
    <source>
        <strain evidence="11">Sampled in the wild</strain>
    </source>
</reference>
<evidence type="ECO:0000256" key="7">
    <source>
        <dbReference type="ARBA" id="ARBA00031267"/>
    </source>
</evidence>
<accession>A0A8K0KW03</accession>
<keyword evidence="4 9" id="KW-0637">Prenyltransferase</keyword>
<dbReference type="PANTHER" id="PTHR11129:SF2">
    <property type="entry name" value="GERANYLGERANYL TRANSFERASE TYPE-2 SUBUNIT ALPHA"/>
    <property type="match status" value="1"/>
</dbReference>
<dbReference type="FunFam" id="1.25.40.120:FF:000035">
    <property type="entry name" value="Geranylgeranyl transferase type-2 subunit alpha"/>
    <property type="match status" value="1"/>
</dbReference>
<keyword evidence="12" id="KW-1185">Reference proteome</keyword>
<dbReference type="EMBL" id="KZ309540">
    <property type="protein sequence ID" value="KAG8239173.1"/>
    <property type="molecule type" value="Genomic_DNA"/>
</dbReference>
<dbReference type="PANTHER" id="PTHR11129">
    <property type="entry name" value="PROTEIN FARNESYLTRANSFERASE ALPHA SUBUNIT/RAB GERANYLGERANYL TRANSFERASE ALPHA SUBUNIT"/>
    <property type="match status" value="1"/>
</dbReference>
<protein>
    <recommendedName>
        <fullName evidence="3 9">Geranylgeranyl transferase type-2 subunit alpha</fullName>
        <ecNumber evidence="2 9">2.5.1.60</ecNumber>
    </recommendedName>
    <alternativeName>
        <fullName evidence="7 9">Geranylgeranyl transferase type II subunit alpha</fullName>
    </alternativeName>
</protein>
<dbReference type="SUPFAM" id="SSF48439">
    <property type="entry name" value="Protein prenylyltransferase"/>
    <property type="match status" value="1"/>
</dbReference>
<keyword evidence="5 9" id="KW-0808">Transferase</keyword>
<evidence type="ECO:0000256" key="3">
    <source>
        <dbReference type="ARBA" id="ARBA00014772"/>
    </source>
</evidence>
<name>A0A8K0KW03_LADFU</name>
<organism evidence="11 12">
    <name type="scientific">Ladona fulva</name>
    <name type="common">Scarce chaser dragonfly</name>
    <name type="synonym">Libellula fulva</name>
    <dbReference type="NCBI Taxonomy" id="123851"/>
    <lineage>
        <taxon>Eukaryota</taxon>
        <taxon>Metazoa</taxon>
        <taxon>Ecdysozoa</taxon>
        <taxon>Arthropoda</taxon>
        <taxon>Hexapoda</taxon>
        <taxon>Insecta</taxon>
        <taxon>Pterygota</taxon>
        <taxon>Palaeoptera</taxon>
        <taxon>Odonata</taxon>
        <taxon>Epiprocta</taxon>
        <taxon>Anisoptera</taxon>
        <taxon>Libelluloidea</taxon>
        <taxon>Libellulidae</taxon>
        <taxon>Ladona</taxon>
    </lineage>
</organism>
<dbReference type="GO" id="GO:0004663">
    <property type="term" value="F:Rab geranylgeranyltransferase activity"/>
    <property type="evidence" value="ECO:0007669"/>
    <property type="project" value="UniProtKB-UniRule"/>
</dbReference>
<comment type="similarity">
    <text evidence="1 9">Belongs to the protein prenyltransferase subunit alpha family.</text>
</comment>
<sequence>MHGRLKVKTSAQEQEEKRKERERKLKVYRAGFEAVFNKRQVGELDGEILQITEQLLCGNPDIYTLWNVRREVLKVFQDSKLNEMFEEDLKGELRVTEAALRSNPKSYGAWHHRMWALESMQNPPVTQELLLCGKLLKADPRNCKILNNTIVLEVRCKRGLLA</sequence>
<evidence type="ECO:0000256" key="1">
    <source>
        <dbReference type="ARBA" id="ARBA00006734"/>
    </source>
</evidence>
<evidence type="ECO:0000256" key="8">
    <source>
        <dbReference type="ARBA" id="ARBA00047658"/>
    </source>
</evidence>
<comment type="function">
    <text evidence="9">Catalyzes the transfer of a geranyl-geranyl moiety from geranyl-geranyl pyrophosphate to cysteines occuring in specific C-terminal amino acid sequences.</text>
</comment>
<dbReference type="AlphaFoldDB" id="A0A8K0KW03"/>
<dbReference type="GO" id="GO:0097354">
    <property type="term" value="P:prenylation"/>
    <property type="evidence" value="ECO:0007669"/>
    <property type="project" value="UniProtKB-UniRule"/>
</dbReference>
<dbReference type="PROSITE" id="PS51147">
    <property type="entry name" value="PFTA"/>
    <property type="match status" value="2"/>
</dbReference>
<comment type="caution">
    <text evidence="11">The sequence shown here is derived from an EMBL/GenBank/DDBJ whole genome shotgun (WGS) entry which is preliminary data.</text>
</comment>